<sequence length="219" mass="23586">MDHFSDLDLLTELWQRMENKLGNEIQKLRNEVQILQQDSRTLMEELKSSLICEVSQSFAKEWGTLREMLADRGVQASGTGVQASGTGVQASGTGVQASCTGVQPGATVHESPSPQIAQPEEYTPAPQSIPGLLRKPPPTLRPKMFPSGGGVAERKNPPAFISDMRKAPPTTKAPPDIDLLDPPCGPPPVKKEGFPVKLPPTSGKKAPPQLPSKRPPPVY</sequence>
<feature type="compositionally biased region" description="Pro residues" evidence="2">
    <location>
        <begin position="208"/>
        <end position="219"/>
    </location>
</feature>
<organism evidence="3">
    <name type="scientific">Noctiluca scintillans</name>
    <name type="common">Sea sparkle</name>
    <name type="synonym">Red tide dinoflagellate</name>
    <dbReference type="NCBI Taxonomy" id="2966"/>
    <lineage>
        <taxon>Eukaryota</taxon>
        <taxon>Sar</taxon>
        <taxon>Alveolata</taxon>
        <taxon>Dinophyceae</taxon>
        <taxon>Noctilucales</taxon>
        <taxon>Noctilucaceae</taxon>
        <taxon>Noctiluca</taxon>
    </lineage>
</organism>
<dbReference type="EMBL" id="HBFQ01008793">
    <property type="protein sequence ID" value="CAD8831815.1"/>
    <property type="molecule type" value="Transcribed_RNA"/>
</dbReference>
<evidence type="ECO:0000256" key="2">
    <source>
        <dbReference type="SAM" id="MobiDB-lite"/>
    </source>
</evidence>
<evidence type="ECO:0000256" key="1">
    <source>
        <dbReference type="SAM" id="Coils"/>
    </source>
</evidence>
<feature type="region of interest" description="Disordered" evidence="2">
    <location>
        <begin position="101"/>
        <end position="219"/>
    </location>
</feature>
<keyword evidence="1" id="KW-0175">Coiled coil</keyword>
<dbReference type="AlphaFoldDB" id="A0A7S0ZT46"/>
<reference evidence="3" key="1">
    <citation type="submission" date="2021-01" db="EMBL/GenBank/DDBJ databases">
        <authorList>
            <person name="Corre E."/>
            <person name="Pelletier E."/>
            <person name="Niang G."/>
            <person name="Scheremetjew M."/>
            <person name="Finn R."/>
            <person name="Kale V."/>
            <person name="Holt S."/>
            <person name="Cochrane G."/>
            <person name="Meng A."/>
            <person name="Brown T."/>
            <person name="Cohen L."/>
        </authorList>
    </citation>
    <scope>NUCLEOTIDE SEQUENCE</scope>
</reference>
<name>A0A7S0ZT46_NOCSC</name>
<proteinExistence type="predicted"/>
<evidence type="ECO:0000313" key="3">
    <source>
        <dbReference type="EMBL" id="CAD8831815.1"/>
    </source>
</evidence>
<gene>
    <name evidence="3" type="ORF">NSCI0253_LOCUS6162</name>
</gene>
<protein>
    <submittedName>
        <fullName evidence="3">Uncharacterized protein</fullName>
    </submittedName>
</protein>
<accession>A0A7S0ZT46</accession>
<feature type="coiled-coil region" evidence="1">
    <location>
        <begin position="18"/>
        <end position="45"/>
    </location>
</feature>